<sequence length="133" mass="15698">MLQLLNPTKIAPLWQMKEFGVEDSWTQFLKISYQNLQIAYRLDDVFQVFPLCLSENGGTLILVINNSVLNIGDQEILYNWRNNRVKKIENTYRIIWKASKGYVETWPYRYRVGARPLRSPSAGSRPYFTLRFC</sequence>
<gene>
    <name evidence="1" type="ordered locus">MTR_6g048150</name>
</gene>
<proteinExistence type="predicted"/>
<keyword evidence="3" id="KW-1185">Reference proteome</keyword>
<reference evidence="1 3" key="1">
    <citation type="journal article" date="2011" name="Nature">
        <title>The Medicago genome provides insight into the evolution of rhizobial symbioses.</title>
        <authorList>
            <person name="Young N.D."/>
            <person name="Debelle F."/>
            <person name="Oldroyd G.E."/>
            <person name="Geurts R."/>
            <person name="Cannon S.B."/>
            <person name="Udvardi M.K."/>
            <person name="Benedito V.A."/>
            <person name="Mayer K.F."/>
            <person name="Gouzy J."/>
            <person name="Schoof H."/>
            <person name="Van de Peer Y."/>
            <person name="Proost S."/>
            <person name="Cook D.R."/>
            <person name="Meyers B.C."/>
            <person name="Spannagl M."/>
            <person name="Cheung F."/>
            <person name="De Mita S."/>
            <person name="Krishnakumar V."/>
            <person name="Gundlach H."/>
            <person name="Zhou S."/>
            <person name="Mudge J."/>
            <person name="Bharti A.K."/>
            <person name="Murray J.D."/>
            <person name="Naoumkina M.A."/>
            <person name="Rosen B."/>
            <person name="Silverstein K.A."/>
            <person name="Tang H."/>
            <person name="Rombauts S."/>
            <person name="Zhao P.X."/>
            <person name="Zhou P."/>
            <person name="Barbe V."/>
            <person name="Bardou P."/>
            <person name="Bechner M."/>
            <person name="Bellec A."/>
            <person name="Berger A."/>
            <person name="Berges H."/>
            <person name="Bidwell S."/>
            <person name="Bisseling T."/>
            <person name="Choisne N."/>
            <person name="Couloux A."/>
            <person name="Denny R."/>
            <person name="Deshpande S."/>
            <person name="Dai X."/>
            <person name="Doyle J.J."/>
            <person name="Dudez A.M."/>
            <person name="Farmer A.D."/>
            <person name="Fouteau S."/>
            <person name="Franken C."/>
            <person name="Gibelin C."/>
            <person name="Gish J."/>
            <person name="Goldstein S."/>
            <person name="Gonzalez A.J."/>
            <person name="Green P.J."/>
            <person name="Hallab A."/>
            <person name="Hartog M."/>
            <person name="Hua A."/>
            <person name="Humphray S.J."/>
            <person name="Jeong D.H."/>
            <person name="Jing Y."/>
            <person name="Jocker A."/>
            <person name="Kenton S.M."/>
            <person name="Kim D.J."/>
            <person name="Klee K."/>
            <person name="Lai H."/>
            <person name="Lang C."/>
            <person name="Lin S."/>
            <person name="Macmil S.L."/>
            <person name="Magdelenat G."/>
            <person name="Matthews L."/>
            <person name="McCorrison J."/>
            <person name="Monaghan E.L."/>
            <person name="Mun J.H."/>
            <person name="Najar F.Z."/>
            <person name="Nicholson C."/>
            <person name="Noirot C."/>
            <person name="O'Bleness M."/>
            <person name="Paule C.R."/>
            <person name="Poulain J."/>
            <person name="Prion F."/>
            <person name="Qin B."/>
            <person name="Qu C."/>
            <person name="Retzel E.F."/>
            <person name="Riddle C."/>
            <person name="Sallet E."/>
            <person name="Samain S."/>
            <person name="Samson N."/>
            <person name="Sanders I."/>
            <person name="Saurat O."/>
            <person name="Scarpelli C."/>
            <person name="Schiex T."/>
            <person name="Segurens B."/>
            <person name="Severin A.J."/>
            <person name="Sherrier D.J."/>
            <person name="Shi R."/>
            <person name="Sims S."/>
            <person name="Singer S.R."/>
            <person name="Sinharoy S."/>
            <person name="Sterck L."/>
            <person name="Viollet A."/>
            <person name="Wang B.B."/>
            <person name="Wang K."/>
            <person name="Wang M."/>
            <person name="Wang X."/>
            <person name="Warfsmann J."/>
            <person name="Weissenbach J."/>
            <person name="White D.D."/>
            <person name="White J.D."/>
            <person name="Wiley G.B."/>
            <person name="Wincker P."/>
            <person name="Xing Y."/>
            <person name="Yang L."/>
            <person name="Yao Z."/>
            <person name="Ying F."/>
            <person name="Zhai J."/>
            <person name="Zhou L."/>
            <person name="Zuber A."/>
            <person name="Denarie J."/>
            <person name="Dixon R.A."/>
            <person name="May G.D."/>
            <person name="Schwartz D.C."/>
            <person name="Rogers J."/>
            <person name="Quetier F."/>
            <person name="Town C.D."/>
            <person name="Roe B.A."/>
        </authorList>
    </citation>
    <scope>NUCLEOTIDE SEQUENCE [LARGE SCALE GENOMIC DNA]</scope>
    <source>
        <strain evidence="1">A17</strain>
        <strain evidence="2 3">cv. Jemalong A17</strain>
    </source>
</reference>
<dbReference type="AlphaFoldDB" id="A0A072UAW9"/>
<protein>
    <submittedName>
        <fullName evidence="1 2">Uncharacterized protein</fullName>
    </submittedName>
</protein>
<dbReference type="Proteomes" id="UP000002051">
    <property type="component" value="Chromosome 6"/>
</dbReference>
<name>A0A072UAW9_MEDTR</name>
<evidence type="ECO:0000313" key="2">
    <source>
        <dbReference type="EnsemblPlants" id="KEH26233"/>
    </source>
</evidence>
<reference evidence="1 3" key="2">
    <citation type="journal article" date="2014" name="BMC Genomics">
        <title>An improved genome release (version Mt4.0) for the model legume Medicago truncatula.</title>
        <authorList>
            <person name="Tang H."/>
            <person name="Krishnakumar V."/>
            <person name="Bidwell S."/>
            <person name="Rosen B."/>
            <person name="Chan A."/>
            <person name="Zhou S."/>
            <person name="Gentzbittel L."/>
            <person name="Childs K.L."/>
            <person name="Yandell M."/>
            <person name="Gundlach H."/>
            <person name="Mayer K.F."/>
            <person name="Schwartz D.C."/>
            <person name="Town C.D."/>
        </authorList>
    </citation>
    <scope>GENOME REANNOTATION</scope>
    <source>
        <strain evidence="1">A17</strain>
        <strain evidence="2 3">cv. Jemalong A17</strain>
    </source>
</reference>
<evidence type="ECO:0000313" key="3">
    <source>
        <dbReference type="Proteomes" id="UP000002051"/>
    </source>
</evidence>
<dbReference type="EMBL" id="CM001222">
    <property type="protein sequence ID" value="KEH26233.1"/>
    <property type="molecule type" value="Genomic_DNA"/>
</dbReference>
<accession>A0A072UAW9</accession>
<dbReference type="HOGENOM" id="CLU_1909807_0_0_1"/>
<reference evidence="2" key="3">
    <citation type="submission" date="2015-04" db="UniProtKB">
        <authorList>
            <consortium name="EnsemblPlants"/>
        </authorList>
    </citation>
    <scope>IDENTIFICATION</scope>
    <source>
        <strain evidence="2">cv. Jemalong A17</strain>
    </source>
</reference>
<evidence type="ECO:0000313" key="1">
    <source>
        <dbReference type="EMBL" id="KEH26233.1"/>
    </source>
</evidence>
<organism evidence="1 3">
    <name type="scientific">Medicago truncatula</name>
    <name type="common">Barrel medic</name>
    <name type="synonym">Medicago tribuloides</name>
    <dbReference type="NCBI Taxonomy" id="3880"/>
    <lineage>
        <taxon>Eukaryota</taxon>
        <taxon>Viridiplantae</taxon>
        <taxon>Streptophyta</taxon>
        <taxon>Embryophyta</taxon>
        <taxon>Tracheophyta</taxon>
        <taxon>Spermatophyta</taxon>
        <taxon>Magnoliopsida</taxon>
        <taxon>eudicotyledons</taxon>
        <taxon>Gunneridae</taxon>
        <taxon>Pentapetalae</taxon>
        <taxon>rosids</taxon>
        <taxon>fabids</taxon>
        <taxon>Fabales</taxon>
        <taxon>Fabaceae</taxon>
        <taxon>Papilionoideae</taxon>
        <taxon>50 kb inversion clade</taxon>
        <taxon>NPAAA clade</taxon>
        <taxon>Hologalegina</taxon>
        <taxon>IRL clade</taxon>
        <taxon>Trifolieae</taxon>
        <taxon>Medicago</taxon>
    </lineage>
</organism>
<dbReference type="EnsemblPlants" id="KEH26233">
    <property type="protein sequence ID" value="KEH26233"/>
    <property type="gene ID" value="MTR_6g048150"/>
</dbReference>
<dbReference type="PaxDb" id="3880-AES88991"/>